<dbReference type="Proteomes" id="UP000577386">
    <property type="component" value="Unassembled WGS sequence"/>
</dbReference>
<reference evidence="2 3" key="1">
    <citation type="submission" date="2020-08" db="EMBL/GenBank/DDBJ databases">
        <title>Sequencing the genomes of 1000 actinobacteria strains.</title>
        <authorList>
            <person name="Klenk H.-P."/>
        </authorList>
    </citation>
    <scope>NUCLEOTIDE SEQUENCE [LARGE SCALE GENOMIC DNA]</scope>
    <source>
        <strain evidence="2 3">DSM 41827</strain>
    </source>
</reference>
<accession>A0A7W3NW92</accession>
<protein>
    <submittedName>
        <fullName evidence="2">Uncharacterized protein</fullName>
    </submittedName>
</protein>
<sequence length="42" mass="4110">MASNRADVVRRGTGALPAGQRTLPRGFSGTSGSFGACSGAPS</sequence>
<evidence type="ECO:0000313" key="3">
    <source>
        <dbReference type="Proteomes" id="UP000577386"/>
    </source>
</evidence>
<dbReference type="AlphaFoldDB" id="A0A7W3NW92"/>
<feature type="region of interest" description="Disordered" evidence="1">
    <location>
        <begin position="1"/>
        <end position="42"/>
    </location>
</feature>
<evidence type="ECO:0000256" key="1">
    <source>
        <dbReference type="SAM" id="MobiDB-lite"/>
    </source>
</evidence>
<gene>
    <name evidence="2" type="ORF">HDA42_006980</name>
</gene>
<keyword evidence="3" id="KW-1185">Reference proteome</keyword>
<comment type="caution">
    <text evidence="2">The sequence shown here is derived from an EMBL/GenBank/DDBJ whole genome shotgun (WGS) entry which is preliminary data.</text>
</comment>
<dbReference type="EMBL" id="JACJIJ010000002">
    <property type="protein sequence ID" value="MBA9057802.1"/>
    <property type="molecule type" value="Genomic_DNA"/>
</dbReference>
<organism evidence="2 3">
    <name type="scientific">Streptomyces murinus</name>
    <dbReference type="NCBI Taxonomy" id="33900"/>
    <lineage>
        <taxon>Bacteria</taxon>
        <taxon>Bacillati</taxon>
        <taxon>Actinomycetota</taxon>
        <taxon>Actinomycetes</taxon>
        <taxon>Kitasatosporales</taxon>
        <taxon>Streptomycetaceae</taxon>
        <taxon>Streptomyces</taxon>
    </lineage>
</organism>
<name>A0A7W3NW92_STRMR</name>
<proteinExistence type="predicted"/>
<evidence type="ECO:0000313" key="2">
    <source>
        <dbReference type="EMBL" id="MBA9057802.1"/>
    </source>
</evidence>